<name>A0ACB9L4B2_9MYRT</name>
<dbReference type="Proteomes" id="UP001057402">
    <property type="component" value="Chromosome 12"/>
</dbReference>
<evidence type="ECO:0000313" key="2">
    <source>
        <dbReference type="Proteomes" id="UP001057402"/>
    </source>
</evidence>
<organism evidence="1 2">
    <name type="scientific">Melastoma candidum</name>
    <dbReference type="NCBI Taxonomy" id="119954"/>
    <lineage>
        <taxon>Eukaryota</taxon>
        <taxon>Viridiplantae</taxon>
        <taxon>Streptophyta</taxon>
        <taxon>Embryophyta</taxon>
        <taxon>Tracheophyta</taxon>
        <taxon>Spermatophyta</taxon>
        <taxon>Magnoliopsida</taxon>
        <taxon>eudicotyledons</taxon>
        <taxon>Gunneridae</taxon>
        <taxon>Pentapetalae</taxon>
        <taxon>rosids</taxon>
        <taxon>malvids</taxon>
        <taxon>Myrtales</taxon>
        <taxon>Melastomataceae</taxon>
        <taxon>Melastomatoideae</taxon>
        <taxon>Melastomateae</taxon>
        <taxon>Melastoma</taxon>
    </lineage>
</organism>
<keyword evidence="2" id="KW-1185">Reference proteome</keyword>
<evidence type="ECO:0000313" key="1">
    <source>
        <dbReference type="EMBL" id="KAI4304374.1"/>
    </source>
</evidence>
<proteinExistence type="predicted"/>
<accession>A0ACB9L4B2</accession>
<dbReference type="EMBL" id="CM042891">
    <property type="protein sequence ID" value="KAI4304374.1"/>
    <property type="molecule type" value="Genomic_DNA"/>
</dbReference>
<comment type="caution">
    <text evidence="1">The sequence shown here is derived from an EMBL/GenBank/DDBJ whole genome shotgun (WGS) entry which is preliminary data.</text>
</comment>
<gene>
    <name evidence="1" type="ORF">MLD38_039895</name>
</gene>
<reference evidence="2" key="1">
    <citation type="journal article" date="2023" name="Front. Plant Sci.">
        <title>Chromosomal-level genome assembly of Melastoma candidum provides insights into trichome evolution.</title>
        <authorList>
            <person name="Zhong Y."/>
            <person name="Wu W."/>
            <person name="Sun C."/>
            <person name="Zou P."/>
            <person name="Liu Y."/>
            <person name="Dai S."/>
            <person name="Zhou R."/>
        </authorList>
    </citation>
    <scope>NUCLEOTIDE SEQUENCE [LARGE SCALE GENOMIC DNA]</scope>
</reference>
<sequence>MDPSQPQVRKRRMSAAARRFQGLPRPPPPKQPLQCPRCNSMSTKFCYYNNYSLSQPRHFCKDCRRYWTHGGHCRNIPAGGNHSKKSCSKATSTSEAPSADVSSLSTTSAETSLQSNAYLGPGVNPSRSLSMPPQPAGGYMLPSYSSFDDGLLSPVIGNPPPLDYQQDTFNSQLVSNNNLLGGGISFDSNQGFMKGFDAGMPIASPLNDYGLQFQPAQPFQQDMYMPNGMNVPEAANWNGDASAGGGIGGPLANSINDLPYTNFPGYGYPSNNWW</sequence>
<protein>
    <submittedName>
        <fullName evidence="1">Uncharacterized protein</fullName>
    </submittedName>
</protein>